<evidence type="ECO:0000256" key="1">
    <source>
        <dbReference type="SAM" id="MobiDB-lite"/>
    </source>
</evidence>
<feature type="compositionally biased region" description="Polar residues" evidence="1">
    <location>
        <begin position="38"/>
        <end position="55"/>
    </location>
</feature>
<sequence length="168" mass="18633">MGAIRKSSTYSSRRPDFRKQLQRALGLSSSESEDTQGALESSTGDTTEDQQSVLSKSDRSSVPRDSVGPTCEKQIDPELFPTAHTADNIEQVTDLPRDRDMIALECVAEMVEDSMHDQENVNEVVRADLADILGRLAIMEEKISMASQVGQQVPRVSLPTGRRRSLRR</sequence>
<evidence type="ECO:0000313" key="2">
    <source>
        <dbReference type="EMBL" id="CEJ62490.1"/>
    </source>
</evidence>
<keyword evidence="3" id="KW-1185">Reference proteome</keyword>
<feature type="region of interest" description="Disordered" evidence="1">
    <location>
        <begin position="1"/>
        <end position="77"/>
    </location>
</feature>
<name>A0A0F7U464_PENBI</name>
<reference evidence="3" key="1">
    <citation type="journal article" date="2015" name="Genome Announc.">
        <title>Draft genome sequence of the fungus Penicillium brasilianum MG11.</title>
        <authorList>
            <person name="Horn F."/>
            <person name="Linde J."/>
            <person name="Mattern D.J."/>
            <person name="Walther G."/>
            <person name="Guthke R."/>
            <person name="Brakhage A.A."/>
            <person name="Valiante V."/>
        </authorList>
    </citation>
    <scope>NUCLEOTIDE SEQUENCE [LARGE SCALE GENOMIC DNA]</scope>
    <source>
        <strain evidence="3">MG11</strain>
    </source>
</reference>
<protein>
    <submittedName>
        <fullName evidence="2">Uncharacterized protein</fullName>
    </submittedName>
</protein>
<evidence type="ECO:0000313" key="3">
    <source>
        <dbReference type="Proteomes" id="UP000042958"/>
    </source>
</evidence>
<gene>
    <name evidence="2" type="ORF">PMG11_10987</name>
</gene>
<feature type="compositionally biased region" description="Polar residues" evidence="1">
    <location>
        <begin position="1"/>
        <end position="12"/>
    </location>
</feature>
<dbReference type="Proteomes" id="UP000042958">
    <property type="component" value="Unassembled WGS sequence"/>
</dbReference>
<dbReference type="AlphaFoldDB" id="A0A0F7U464"/>
<organism evidence="2 3">
    <name type="scientific">Penicillium brasilianum</name>
    <dbReference type="NCBI Taxonomy" id="104259"/>
    <lineage>
        <taxon>Eukaryota</taxon>
        <taxon>Fungi</taxon>
        <taxon>Dikarya</taxon>
        <taxon>Ascomycota</taxon>
        <taxon>Pezizomycotina</taxon>
        <taxon>Eurotiomycetes</taxon>
        <taxon>Eurotiomycetidae</taxon>
        <taxon>Eurotiales</taxon>
        <taxon>Aspergillaceae</taxon>
        <taxon>Penicillium</taxon>
    </lineage>
</organism>
<dbReference type="OrthoDB" id="4355495at2759"/>
<proteinExistence type="predicted"/>
<dbReference type="EMBL" id="CDHK01000017">
    <property type="protein sequence ID" value="CEJ62490.1"/>
    <property type="molecule type" value="Genomic_DNA"/>
</dbReference>
<accession>A0A0F7U464</accession>